<keyword evidence="4" id="KW-0067">ATP-binding</keyword>
<evidence type="ECO:0000259" key="5">
    <source>
        <dbReference type="PROSITE" id="PS50893"/>
    </source>
</evidence>
<reference evidence="6" key="1">
    <citation type="submission" date="2020-02" db="EMBL/GenBank/DDBJ databases">
        <authorList>
            <person name="Meier V. D."/>
        </authorList>
    </citation>
    <scope>NUCLEOTIDE SEQUENCE</scope>
    <source>
        <strain evidence="6">AVDCRST_MAG53</strain>
    </source>
</reference>
<dbReference type="GO" id="GO:0016887">
    <property type="term" value="F:ATP hydrolysis activity"/>
    <property type="evidence" value="ECO:0007669"/>
    <property type="project" value="InterPro"/>
</dbReference>
<dbReference type="Pfam" id="PF00005">
    <property type="entry name" value="ABC_tran"/>
    <property type="match status" value="1"/>
</dbReference>
<dbReference type="SMART" id="SM00382">
    <property type="entry name" value="AAA"/>
    <property type="match status" value="1"/>
</dbReference>
<dbReference type="InterPro" id="IPR017871">
    <property type="entry name" value="ABC_transporter-like_CS"/>
</dbReference>
<dbReference type="PROSITE" id="PS50893">
    <property type="entry name" value="ABC_TRANSPORTER_2"/>
    <property type="match status" value="1"/>
</dbReference>
<dbReference type="InterPro" id="IPR050153">
    <property type="entry name" value="Metal_Ion_Import_ABC"/>
</dbReference>
<dbReference type="PANTHER" id="PTHR42734">
    <property type="entry name" value="METAL TRANSPORT SYSTEM ATP-BINDING PROTEIN TM_0124-RELATED"/>
    <property type="match status" value="1"/>
</dbReference>
<evidence type="ECO:0000256" key="3">
    <source>
        <dbReference type="ARBA" id="ARBA00022741"/>
    </source>
</evidence>
<organism evidence="6">
    <name type="scientific">uncultured Solirubrobacteraceae bacterium</name>
    <dbReference type="NCBI Taxonomy" id="1162706"/>
    <lineage>
        <taxon>Bacteria</taxon>
        <taxon>Bacillati</taxon>
        <taxon>Actinomycetota</taxon>
        <taxon>Thermoleophilia</taxon>
        <taxon>Solirubrobacterales</taxon>
        <taxon>Solirubrobacteraceae</taxon>
        <taxon>environmental samples</taxon>
    </lineage>
</organism>
<evidence type="ECO:0000256" key="1">
    <source>
        <dbReference type="ARBA" id="ARBA00005417"/>
    </source>
</evidence>
<dbReference type="SUPFAM" id="SSF52540">
    <property type="entry name" value="P-loop containing nucleoside triphosphate hydrolases"/>
    <property type="match status" value="1"/>
</dbReference>
<dbReference type="GO" id="GO:0005524">
    <property type="term" value="F:ATP binding"/>
    <property type="evidence" value="ECO:0007669"/>
    <property type="project" value="UniProtKB-KW"/>
</dbReference>
<feature type="domain" description="ABC transporter" evidence="5">
    <location>
        <begin position="5"/>
        <end position="229"/>
    </location>
</feature>
<dbReference type="PROSITE" id="PS00211">
    <property type="entry name" value="ABC_TRANSPORTER_1"/>
    <property type="match status" value="1"/>
</dbReference>
<protein>
    <submittedName>
        <fullName evidence="6">ABC-type multidrug transport system, ATPase component</fullName>
    </submittedName>
</protein>
<evidence type="ECO:0000256" key="2">
    <source>
        <dbReference type="ARBA" id="ARBA00022448"/>
    </source>
</evidence>
<dbReference type="InterPro" id="IPR027417">
    <property type="entry name" value="P-loop_NTPase"/>
</dbReference>
<dbReference type="PANTHER" id="PTHR42734:SF5">
    <property type="entry name" value="IRON TRANSPORT SYSTEM ATP-BINDING PROTEIN HI_0361-RELATED"/>
    <property type="match status" value="1"/>
</dbReference>
<sequence>MSELVRLSGATCRYGMRSVLVDVDLTIRARDFVGVVGPSGSGKTTLLQALMGTVRLATGAVQRRSGLRVAYVPQVETVDWSFPITVDECVLMARTGRYLPWTSRTERGEAARVLERLGLAGLGGRHIRELSGGQQQRVFIARALLREPELLLLDEPTSGVDVRLRHEILHLLDDLNAAGLAILLTTHDLNGIAAHLPRVVCLNRMVIGAGRPRDVLTPDVLERTYGATMEVLDHAGMPVVVDGFHHHPRPGAGLPVARRVAS</sequence>
<dbReference type="InterPro" id="IPR003439">
    <property type="entry name" value="ABC_transporter-like_ATP-bd"/>
</dbReference>
<gene>
    <name evidence="6" type="ORF">AVDCRST_MAG53-2820</name>
</gene>
<dbReference type="InterPro" id="IPR003593">
    <property type="entry name" value="AAA+_ATPase"/>
</dbReference>
<evidence type="ECO:0000313" key="6">
    <source>
        <dbReference type="EMBL" id="CAA9509039.1"/>
    </source>
</evidence>
<dbReference type="Gene3D" id="3.40.50.300">
    <property type="entry name" value="P-loop containing nucleotide triphosphate hydrolases"/>
    <property type="match status" value="1"/>
</dbReference>
<keyword evidence="2" id="KW-0813">Transport</keyword>
<comment type="similarity">
    <text evidence="1">Belongs to the ABC transporter superfamily.</text>
</comment>
<dbReference type="AlphaFoldDB" id="A0A6J4SYE3"/>
<evidence type="ECO:0000256" key="4">
    <source>
        <dbReference type="ARBA" id="ARBA00022840"/>
    </source>
</evidence>
<proteinExistence type="inferred from homology"/>
<accession>A0A6J4SYE3</accession>
<keyword evidence="3" id="KW-0547">Nucleotide-binding</keyword>
<dbReference type="EMBL" id="CADCVR010000079">
    <property type="protein sequence ID" value="CAA9509039.1"/>
    <property type="molecule type" value="Genomic_DNA"/>
</dbReference>
<name>A0A6J4SYE3_9ACTN</name>